<feature type="non-terminal residue" evidence="3">
    <location>
        <position position="1"/>
    </location>
</feature>
<evidence type="ECO:0000259" key="2">
    <source>
        <dbReference type="Pfam" id="PF14479"/>
    </source>
</evidence>
<dbReference type="InterPro" id="IPR038305">
    <property type="entry name" value="HeLo_sf"/>
</dbReference>
<keyword evidence="4" id="KW-1185">Reference proteome</keyword>
<keyword evidence="1" id="KW-0812">Transmembrane</keyword>
<accession>A0A6A5SYH7</accession>
<dbReference type="AlphaFoldDB" id="A0A6A5SYH7"/>
<protein>
    <recommendedName>
        <fullName evidence="2">Prion-inhibition and propagation HeLo domain-containing protein</fullName>
    </recommendedName>
</protein>
<evidence type="ECO:0000256" key="1">
    <source>
        <dbReference type="SAM" id="Phobius"/>
    </source>
</evidence>
<sequence>IAEPFRIAAGAVGIAAAFTACVYCFGYVQYGRHFGRDYQTELISLDCARLYLTRWGQAVNIHEDPRMGRPDATPSEVQTVKNDLHQILVLFADIEKISRMYRLESCFDPIDADTADYVPPI</sequence>
<evidence type="ECO:0000313" key="3">
    <source>
        <dbReference type="EMBL" id="KAF1944928.1"/>
    </source>
</evidence>
<dbReference type="EMBL" id="ML976013">
    <property type="protein sequence ID" value="KAF1944928.1"/>
    <property type="molecule type" value="Genomic_DNA"/>
</dbReference>
<feature type="transmembrane region" description="Helical" evidence="1">
    <location>
        <begin position="6"/>
        <end position="28"/>
    </location>
</feature>
<dbReference type="OrthoDB" id="3777832at2759"/>
<feature type="domain" description="Prion-inhibition and propagation HeLo" evidence="2">
    <location>
        <begin position="7"/>
        <end position="105"/>
    </location>
</feature>
<keyword evidence="1" id="KW-0472">Membrane</keyword>
<keyword evidence="1" id="KW-1133">Transmembrane helix</keyword>
<gene>
    <name evidence="3" type="ORF">EJ02DRAFT_339827</name>
</gene>
<evidence type="ECO:0000313" key="4">
    <source>
        <dbReference type="Proteomes" id="UP000800038"/>
    </source>
</evidence>
<name>A0A6A5SYH7_9PLEO</name>
<dbReference type="Gene3D" id="1.20.120.1020">
    <property type="entry name" value="Prion-inhibition and propagation, HeLo domain"/>
    <property type="match status" value="1"/>
</dbReference>
<dbReference type="Proteomes" id="UP000800038">
    <property type="component" value="Unassembled WGS sequence"/>
</dbReference>
<organism evidence="3 4">
    <name type="scientific">Clathrospora elynae</name>
    <dbReference type="NCBI Taxonomy" id="706981"/>
    <lineage>
        <taxon>Eukaryota</taxon>
        <taxon>Fungi</taxon>
        <taxon>Dikarya</taxon>
        <taxon>Ascomycota</taxon>
        <taxon>Pezizomycotina</taxon>
        <taxon>Dothideomycetes</taxon>
        <taxon>Pleosporomycetidae</taxon>
        <taxon>Pleosporales</taxon>
        <taxon>Diademaceae</taxon>
        <taxon>Clathrospora</taxon>
    </lineage>
</organism>
<proteinExistence type="predicted"/>
<dbReference type="InterPro" id="IPR029498">
    <property type="entry name" value="HeLo_dom"/>
</dbReference>
<reference evidence="3" key="1">
    <citation type="journal article" date="2020" name="Stud. Mycol.">
        <title>101 Dothideomycetes genomes: a test case for predicting lifestyles and emergence of pathogens.</title>
        <authorList>
            <person name="Haridas S."/>
            <person name="Albert R."/>
            <person name="Binder M."/>
            <person name="Bloem J."/>
            <person name="Labutti K."/>
            <person name="Salamov A."/>
            <person name="Andreopoulos B."/>
            <person name="Baker S."/>
            <person name="Barry K."/>
            <person name="Bills G."/>
            <person name="Bluhm B."/>
            <person name="Cannon C."/>
            <person name="Castanera R."/>
            <person name="Culley D."/>
            <person name="Daum C."/>
            <person name="Ezra D."/>
            <person name="Gonzalez J."/>
            <person name="Henrissat B."/>
            <person name="Kuo A."/>
            <person name="Liang C."/>
            <person name="Lipzen A."/>
            <person name="Lutzoni F."/>
            <person name="Magnuson J."/>
            <person name="Mondo S."/>
            <person name="Nolan M."/>
            <person name="Ohm R."/>
            <person name="Pangilinan J."/>
            <person name="Park H.-J."/>
            <person name="Ramirez L."/>
            <person name="Alfaro M."/>
            <person name="Sun H."/>
            <person name="Tritt A."/>
            <person name="Yoshinaga Y."/>
            <person name="Zwiers L.-H."/>
            <person name="Turgeon B."/>
            <person name="Goodwin S."/>
            <person name="Spatafora J."/>
            <person name="Crous P."/>
            <person name="Grigoriev I."/>
        </authorList>
    </citation>
    <scope>NUCLEOTIDE SEQUENCE</scope>
    <source>
        <strain evidence="3">CBS 161.51</strain>
    </source>
</reference>
<dbReference type="Pfam" id="PF14479">
    <property type="entry name" value="HeLo"/>
    <property type="match status" value="1"/>
</dbReference>